<evidence type="ECO:0000313" key="6">
    <source>
        <dbReference type="Proteomes" id="UP000440096"/>
    </source>
</evidence>
<evidence type="ECO:0000259" key="4">
    <source>
        <dbReference type="Pfam" id="PF13193"/>
    </source>
</evidence>
<keyword evidence="2 5" id="KW-0436">Ligase</keyword>
<gene>
    <name evidence="5" type="ORF">GKO32_29050</name>
</gene>
<dbReference type="Proteomes" id="UP000440096">
    <property type="component" value="Unassembled WGS sequence"/>
</dbReference>
<dbReference type="InterPro" id="IPR050237">
    <property type="entry name" value="ATP-dep_AMP-bd_enzyme"/>
</dbReference>
<dbReference type="FunFam" id="3.30.300.30:FF:000008">
    <property type="entry name" value="2,3-dihydroxybenzoate-AMP ligase"/>
    <property type="match status" value="1"/>
</dbReference>
<comment type="caution">
    <text evidence="5">The sequence shown here is derived from an EMBL/GenBank/DDBJ whole genome shotgun (WGS) entry which is preliminary data.</text>
</comment>
<dbReference type="PANTHER" id="PTHR43767">
    <property type="entry name" value="LONG-CHAIN-FATTY-ACID--COA LIGASE"/>
    <property type="match status" value="1"/>
</dbReference>
<keyword evidence="6" id="KW-1185">Reference proteome</keyword>
<evidence type="ECO:0000256" key="1">
    <source>
        <dbReference type="ARBA" id="ARBA00006432"/>
    </source>
</evidence>
<name>A0A6N7Z943_9PSEU</name>
<dbReference type="EMBL" id="WMBA01000058">
    <property type="protein sequence ID" value="MTD57996.1"/>
    <property type="molecule type" value="Genomic_DNA"/>
</dbReference>
<dbReference type="InterPro" id="IPR000873">
    <property type="entry name" value="AMP-dep_synth/lig_dom"/>
</dbReference>
<dbReference type="Gene3D" id="3.30.300.30">
    <property type="match status" value="1"/>
</dbReference>
<feature type="domain" description="AMP-binding enzyme C-terminal" evidence="4">
    <location>
        <begin position="421"/>
        <end position="496"/>
    </location>
</feature>
<feature type="domain" description="AMP-dependent synthetase/ligase" evidence="3">
    <location>
        <begin position="9"/>
        <end position="371"/>
    </location>
</feature>
<dbReference type="Pfam" id="PF13193">
    <property type="entry name" value="AMP-binding_C"/>
    <property type="match status" value="1"/>
</dbReference>
<dbReference type="NCBIfam" id="NF004837">
    <property type="entry name" value="PRK06187.1"/>
    <property type="match status" value="1"/>
</dbReference>
<proteinExistence type="inferred from homology"/>
<dbReference type="Pfam" id="PF00501">
    <property type="entry name" value="AMP-binding"/>
    <property type="match status" value="1"/>
</dbReference>
<dbReference type="InterPro" id="IPR020845">
    <property type="entry name" value="AMP-binding_CS"/>
</dbReference>
<organism evidence="5 6">
    <name type="scientific">Amycolatopsis pithecellobii</name>
    <dbReference type="NCBI Taxonomy" id="664692"/>
    <lineage>
        <taxon>Bacteria</taxon>
        <taxon>Bacillati</taxon>
        <taxon>Actinomycetota</taxon>
        <taxon>Actinomycetes</taxon>
        <taxon>Pseudonocardiales</taxon>
        <taxon>Pseudonocardiaceae</taxon>
        <taxon>Amycolatopsis</taxon>
    </lineage>
</organism>
<dbReference type="PANTHER" id="PTHR43767:SF1">
    <property type="entry name" value="NONRIBOSOMAL PEPTIDE SYNTHASE PES1 (EUROFUNG)-RELATED"/>
    <property type="match status" value="1"/>
</dbReference>
<dbReference type="AlphaFoldDB" id="A0A6N7Z943"/>
<evidence type="ECO:0000256" key="2">
    <source>
        <dbReference type="ARBA" id="ARBA00022598"/>
    </source>
</evidence>
<sequence>MRITQSLHRARQQGPERIATVFGRRRRTVAETVDRVARLSGALREAGVGNGDRVGIYALNSDRYHELLFAIPWAGAVVNPVNTRWSTAEVGYSLTDCQTSVLFVDDAFASVADELRNLVPGLHTVIFCGDGDTPPGMISYETLVRDTAPAADAERGGDDLFGIFYTGGTTGQPKGVMLSHRACLTSAMGSLVSTDILSRGGTLLHAAPMYHLADIAAWNIGNLTGSTHVMVPSFTSAGVITAIADHRVTDALLVPTMIQMLVDAPELAAADLSSVQRIMYGASPIAESVLIRARQALPNARFTQAYGMTELAPIATLLTAEDHDDPSLTRSCGRAAAHAEVRIVSVGDNELPYGDVGEIAVRGDHVMTGYWNKPDETSRALRGGWMHTGDAGYMDARGFVFVVDRIKDMVITGGENVYSVEVENAIAKHPAVAQVAVVGVPDDQWGERVHAVVVTRPGHVVDLVELQDFCRVHIAGYKLPRSLELIDALPISGAGKVLKRELRRRHVTAGEQASPESART</sequence>
<dbReference type="SUPFAM" id="SSF56801">
    <property type="entry name" value="Acetyl-CoA synthetase-like"/>
    <property type="match status" value="1"/>
</dbReference>
<dbReference type="InterPro" id="IPR045851">
    <property type="entry name" value="AMP-bd_C_sf"/>
</dbReference>
<dbReference type="RefSeq" id="WP_312868716.1">
    <property type="nucleotide sequence ID" value="NZ_WMBA01000058.1"/>
</dbReference>
<dbReference type="InterPro" id="IPR042099">
    <property type="entry name" value="ANL_N_sf"/>
</dbReference>
<dbReference type="PROSITE" id="PS00455">
    <property type="entry name" value="AMP_BINDING"/>
    <property type="match status" value="1"/>
</dbReference>
<protein>
    <submittedName>
        <fullName evidence="5">Long-chain-fatty-acid--CoA ligase</fullName>
    </submittedName>
</protein>
<evidence type="ECO:0000313" key="5">
    <source>
        <dbReference type="EMBL" id="MTD57996.1"/>
    </source>
</evidence>
<accession>A0A6N7Z943</accession>
<evidence type="ECO:0000259" key="3">
    <source>
        <dbReference type="Pfam" id="PF00501"/>
    </source>
</evidence>
<reference evidence="5 6" key="1">
    <citation type="submission" date="2019-11" db="EMBL/GenBank/DDBJ databases">
        <title>Draft genome of Amycolatopsis RM579.</title>
        <authorList>
            <person name="Duangmal K."/>
            <person name="Mingma R."/>
        </authorList>
    </citation>
    <scope>NUCLEOTIDE SEQUENCE [LARGE SCALE GENOMIC DNA]</scope>
    <source>
        <strain evidence="5 6">RM579</strain>
    </source>
</reference>
<dbReference type="InterPro" id="IPR025110">
    <property type="entry name" value="AMP-bd_C"/>
</dbReference>
<dbReference type="GO" id="GO:0016878">
    <property type="term" value="F:acid-thiol ligase activity"/>
    <property type="evidence" value="ECO:0007669"/>
    <property type="project" value="UniProtKB-ARBA"/>
</dbReference>
<comment type="similarity">
    <text evidence="1">Belongs to the ATP-dependent AMP-binding enzyme family.</text>
</comment>
<dbReference type="Gene3D" id="3.40.50.12780">
    <property type="entry name" value="N-terminal domain of ligase-like"/>
    <property type="match status" value="1"/>
</dbReference>